<accession>A0A7W9WV20</accession>
<dbReference type="Gene3D" id="3.30.950.30">
    <property type="entry name" value="Schlafen, AAA domain"/>
    <property type="match status" value="1"/>
</dbReference>
<name>A0A7W9WV20_9BURK</name>
<dbReference type="Proteomes" id="UP000571554">
    <property type="component" value="Unassembled WGS sequence"/>
</dbReference>
<organism evidence="2 3">
    <name type="scientific">Paraburkholderia bannensis</name>
    <dbReference type="NCBI Taxonomy" id="765414"/>
    <lineage>
        <taxon>Bacteria</taxon>
        <taxon>Pseudomonadati</taxon>
        <taxon>Pseudomonadota</taxon>
        <taxon>Betaproteobacteria</taxon>
        <taxon>Burkholderiales</taxon>
        <taxon>Burkholderiaceae</taxon>
        <taxon>Paraburkholderia</taxon>
    </lineage>
</organism>
<reference evidence="2 3" key="1">
    <citation type="submission" date="2020-08" db="EMBL/GenBank/DDBJ databases">
        <title>Above-ground endophytic microbial communities from plants in different locations in the United States.</title>
        <authorList>
            <person name="Frank C."/>
        </authorList>
    </citation>
    <scope>NUCLEOTIDE SEQUENCE [LARGE SCALE GENOMIC DNA]</scope>
    <source>
        <strain evidence="2 3">WP4_2_2</strain>
    </source>
</reference>
<dbReference type="PANTHER" id="PTHR30595:SF6">
    <property type="entry name" value="SCHLAFEN ALBA-2 DOMAIN-CONTAINING PROTEIN"/>
    <property type="match status" value="1"/>
</dbReference>
<dbReference type="EMBL" id="JACHBW010000016">
    <property type="protein sequence ID" value="MBB6105224.1"/>
    <property type="molecule type" value="Genomic_DNA"/>
</dbReference>
<dbReference type="GO" id="GO:0016787">
    <property type="term" value="F:hydrolase activity"/>
    <property type="evidence" value="ECO:0007669"/>
    <property type="project" value="UniProtKB-KW"/>
</dbReference>
<dbReference type="InterPro" id="IPR038461">
    <property type="entry name" value="Schlafen_AlbA_2_dom_sf"/>
</dbReference>
<evidence type="ECO:0000313" key="3">
    <source>
        <dbReference type="Proteomes" id="UP000571554"/>
    </source>
</evidence>
<dbReference type="EC" id="3.6.4.12" evidence="2"/>
<dbReference type="PANTHER" id="PTHR30595">
    <property type="entry name" value="GLPR-RELATED TRANSCRIPTIONAL REPRESSOR"/>
    <property type="match status" value="1"/>
</dbReference>
<sequence>MAIEIFSVPAHNAQKIIATRESHYADIKAIEIQPAKLTETICAFANADGGELYIGIDDPTDGQRQWRGFKDPEAANGHLQIFEKLFPLGQSFEYNFLECNGFEGLVLQVAIKKTSQIMRASNGNIYVRRGAAKHKLTAPEEIRRLEYSKGIASFETEIVNVDPEEITNSEEVIRFMLEVVPQADPEGWLKKQQLLVGGRPTVCGVLLFAEQPQALMPKRCGVKIYRYKTSDQQGSRDTLAFLPVTVEGPINTQIRGAVAETIKVVQQAKTLGSIGLEDIQYPSEAIHEIVTNALIHRDYSLADDVHIRVFDNRVEVESPGPLAAHITTANILDERFARNGSLVRLLNKFPDPPNQDVGEGLNTAFDAMRKLGLKEPIITNKENSVLVTVRHERLASHEQLILEYLQDHPSIRNKQARELCYVDADYKMKRILGRLEDRQLIEKVPGTIRNTTAYQRGALFEQWRSIIALAPEVSSS</sequence>
<dbReference type="InterPro" id="IPR038475">
    <property type="entry name" value="RecG_C_sf"/>
</dbReference>
<dbReference type="Pfam" id="PF04326">
    <property type="entry name" value="SLFN_AlbA_2"/>
    <property type="match status" value="1"/>
</dbReference>
<dbReference type="Pfam" id="PF13749">
    <property type="entry name" value="HATPase_c_4"/>
    <property type="match status" value="1"/>
</dbReference>
<keyword evidence="2" id="KW-0067">ATP-binding</keyword>
<evidence type="ECO:0000259" key="1">
    <source>
        <dbReference type="Pfam" id="PF04326"/>
    </source>
</evidence>
<feature type="domain" description="Schlafen AlbA-2" evidence="1">
    <location>
        <begin position="21"/>
        <end position="136"/>
    </location>
</feature>
<dbReference type="Gene3D" id="3.30.565.60">
    <property type="match status" value="1"/>
</dbReference>
<comment type="caution">
    <text evidence="2">The sequence shown here is derived from an EMBL/GenBank/DDBJ whole genome shotgun (WGS) entry which is preliminary data.</text>
</comment>
<dbReference type="AlphaFoldDB" id="A0A7W9WV20"/>
<keyword evidence="2" id="KW-0347">Helicase</keyword>
<protein>
    <submittedName>
        <fullName evidence="2">ATP-dependent DNA helicase RecG</fullName>
        <ecNumber evidence="2">3.6.4.12</ecNumber>
    </submittedName>
</protein>
<dbReference type="RefSeq" id="WP_183727805.1">
    <property type="nucleotide sequence ID" value="NZ_JACHBW010000016.1"/>
</dbReference>
<keyword evidence="3" id="KW-1185">Reference proteome</keyword>
<proteinExistence type="predicted"/>
<dbReference type="InterPro" id="IPR007421">
    <property type="entry name" value="Schlafen_AlbA_2_dom"/>
</dbReference>
<evidence type="ECO:0000313" key="2">
    <source>
        <dbReference type="EMBL" id="MBB6105224.1"/>
    </source>
</evidence>
<keyword evidence="2" id="KW-0547">Nucleotide-binding</keyword>
<gene>
    <name evidence="2" type="ORF">F4827_005090</name>
</gene>
<dbReference type="GO" id="GO:0003678">
    <property type="term" value="F:DNA helicase activity"/>
    <property type="evidence" value="ECO:0007669"/>
    <property type="project" value="UniProtKB-EC"/>
</dbReference>
<keyword evidence="2" id="KW-0378">Hydrolase</keyword>